<evidence type="ECO:0000313" key="1">
    <source>
        <dbReference type="EMBL" id="KAF6496171.1"/>
    </source>
</evidence>
<name>A0A7J8JI22_ROUAE</name>
<gene>
    <name evidence="1" type="ORF">HJG63_010399</name>
</gene>
<comment type="caution">
    <text evidence="1">The sequence shown here is derived from an EMBL/GenBank/DDBJ whole genome shotgun (WGS) entry which is preliminary data.</text>
</comment>
<keyword evidence="2" id="KW-1185">Reference proteome</keyword>
<organism evidence="1 2">
    <name type="scientific">Rousettus aegyptiacus</name>
    <name type="common">Egyptian fruit bat</name>
    <name type="synonym">Pteropus aegyptiacus</name>
    <dbReference type="NCBI Taxonomy" id="9407"/>
    <lineage>
        <taxon>Eukaryota</taxon>
        <taxon>Metazoa</taxon>
        <taxon>Chordata</taxon>
        <taxon>Craniata</taxon>
        <taxon>Vertebrata</taxon>
        <taxon>Euteleostomi</taxon>
        <taxon>Mammalia</taxon>
        <taxon>Eutheria</taxon>
        <taxon>Laurasiatheria</taxon>
        <taxon>Chiroptera</taxon>
        <taxon>Yinpterochiroptera</taxon>
        <taxon>Pteropodoidea</taxon>
        <taxon>Pteropodidae</taxon>
        <taxon>Rousettinae</taxon>
        <taxon>Rousettus</taxon>
    </lineage>
</organism>
<protein>
    <submittedName>
        <fullName evidence="1">Uncharacterized protein</fullName>
    </submittedName>
</protein>
<evidence type="ECO:0000313" key="2">
    <source>
        <dbReference type="Proteomes" id="UP000593571"/>
    </source>
</evidence>
<accession>A0A7J8JI22</accession>
<reference evidence="1 2" key="1">
    <citation type="journal article" date="2020" name="Nature">
        <title>Six reference-quality genomes reveal evolution of bat adaptations.</title>
        <authorList>
            <person name="Jebb D."/>
            <person name="Huang Z."/>
            <person name="Pippel M."/>
            <person name="Hughes G.M."/>
            <person name="Lavrichenko K."/>
            <person name="Devanna P."/>
            <person name="Winkler S."/>
            <person name="Jermiin L.S."/>
            <person name="Skirmuntt E.C."/>
            <person name="Katzourakis A."/>
            <person name="Burkitt-Gray L."/>
            <person name="Ray D.A."/>
            <person name="Sullivan K.A.M."/>
            <person name="Roscito J.G."/>
            <person name="Kirilenko B.M."/>
            <person name="Davalos L.M."/>
            <person name="Corthals A.P."/>
            <person name="Power M.L."/>
            <person name="Jones G."/>
            <person name="Ransome R.D."/>
            <person name="Dechmann D.K.N."/>
            <person name="Locatelli A.G."/>
            <person name="Puechmaille S.J."/>
            <person name="Fedrigo O."/>
            <person name="Jarvis E.D."/>
            <person name="Hiller M."/>
            <person name="Vernes S.C."/>
            <person name="Myers E.W."/>
            <person name="Teeling E.C."/>
        </authorList>
    </citation>
    <scope>NUCLEOTIDE SEQUENCE [LARGE SCALE GENOMIC DNA]</scope>
    <source>
        <strain evidence="1">MRouAeg1</strain>
        <tissue evidence="1">Muscle</tissue>
    </source>
</reference>
<dbReference type="Proteomes" id="UP000593571">
    <property type="component" value="Unassembled WGS sequence"/>
</dbReference>
<dbReference type="EMBL" id="JACASE010000002">
    <property type="protein sequence ID" value="KAF6496171.1"/>
    <property type="molecule type" value="Genomic_DNA"/>
</dbReference>
<proteinExistence type="predicted"/>
<dbReference type="AlphaFoldDB" id="A0A7J8JI22"/>
<sequence>MLEPVPVRNSRGVGIWGDTRACVSHPGHCNAPDWVVCKQQWIARSPGGWESEIRAPARLADGPLTRHPGRDCPGTVEGRGAPWSHRGALPSWPLHLPKAPPPHTFTSGRGVLTCAFQGAPSDHGRVRAHRCVAEETKEFQSRLGGAGHAL</sequence>